<sequence>MFSLPSFTPQVYVMGYCGPVDLSELSEPVKVERKPLSNRIEPSLFGVTNDQDDELSFYTPKAEPESIEQPAKQPARQASNDLALLINKWLLANQKVAGAAAVFILFASAIITSLPFINTAFTEDKDAQAAEQQATKTVNFITQRQQLLAMPDEFYLLLDQNEGLIVHWQADVIRDAEIWSQASAKGDDSCEVIEFNNGDKIRTINVVVEDSGSYYANFSPLDTALVVRSLARRGNFGLCGYNFSLKGSQKALNSNPIYSDYAN</sequence>
<evidence type="ECO:0000256" key="1">
    <source>
        <dbReference type="SAM" id="Phobius"/>
    </source>
</evidence>
<reference evidence="3" key="1">
    <citation type="submission" date="2023-09" db="EMBL/GenBank/DDBJ databases">
        <authorList>
            <person name="Li S."/>
            <person name="Li X."/>
            <person name="Zhang C."/>
            <person name="Zhao Z."/>
        </authorList>
    </citation>
    <scope>NUCLEOTIDE SEQUENCE [LARGE SCALE GENOMIC DNA]</scope>
    <source>
        <strain evidence="3">SQ149</strain>
    </source>
</reference>
<proteinExistence type="predicted"/>
<keyword evidence="1" id="KW-1133">Transmembrane helix</keyword>
<dbReference type="EMBL" id="CP134145">
    <property type="protein sequence ID" value="WNC71388.1"/>
    <property type="molecule type" value="Genomic_DNA"/>
</dbReference>
<gene>
    <name evidence="2" type="ORF">RGQ13_14820</name>
</gene>
<evidence type="ECO:0000313" key="2">
    <source>
        <dbReference type="EMBL" id="WNC71388.1"/>
    </source>
</evidence>
<keyword evidence="1" id="KW-0472">Membrane</keyword>
<dbReference type="Proteomes" id="UP001258994">
    <property type="component" value="Chromosome"/>
</dbReference>
<dbReference type="RefSeq" id="WP_348390522.1">
    <property type="nucleotide sequence ID" value="NZ_CP134145.1"/>
</dbReference>
<keyword evidence="1" id="KW-0812">Transmembrane</keyword>
<name>A0ABY9TRE6_9GAMM</name>
<evidence type="ECO:0000313" key="3">
    <source>
        <dbReference type="Proteomes" id="UP001258994"/>
    </source>
</evidence>
<accession>A0ABY9TRE6</accession>
<protein>
    <submittedName>
        <fullName evidence="2">Uncharacterized protein</fullName>
    </submittedName>
</protein>
<organism evidence="2 3">
    <name type="scientific">Thalassotalea psychrophila</name>
    <dbReference type="NCBI Taxonomy" id="3065647"/>
    <lineage>
        <taxon>Bacteria</taxon>
        <taxon>Pseudomonadati</taxon>
        <taxon>Pseudomonadota</taxon>
        <taxon>Gammaproteobacteria</taxon>
        <taxon>Alteromonadales</taxon>
        <taxon>Colwelliaceae</taxon>
        <taxon>Thalassotalea</taxon>
    </lineage>
</organism>
<keyword evidence="3" id="KW-1185">Reference proteome</keyword>
<feature type="transmembrane region" description="Helical" evidence="1">
    <location>
        <begin position="96"/>
        <end position="117"/>
    </location>
</feature>